<dbReference type="GO" id="GO:0010008">
    <property type="term" value="C:endosome membrane"/>
    <property type="evidence" value="ECO:0007669"/>
    <property type="project" value="UniProtKB-SubCell"/>
</dbReference>
<dbReference type="Proteomes" id="UP000075901">
    <property type="component" value="Unassembled WGS sequence"/>
</dbReference>
<evidence type="ECO:0000313" key="9">
    <source>
        <dbReference type="Proteomes" id="UP000075901"/>
    </source>
</evidence>
<dbReference type="PANTHER" id="PTHR45905">
    <property type="entry name" value="GOLGI-LOCALIZED, GAMMA-ADAPTIN EAR CONTAINING, ARF BINDING PROTEIN"/>
    <property type="match status" value="1"/>
</dbReference>
<keyword evidence="9" id="KW-1185">Reference proteome</keyword>
<dbReference type="GO" id="GO:0006893">
    <property type="term" value="P:Golgi to plasma membrane transport"/>
    <property type="evidence" value="ECO:0007669"/>
    <property type="project" value="TreeGrafter"/>
</dbReference>
<keyword evidence="4" id="KW-0653">Protein transport</keyword>
<name>A0A182T855_9DIPT</name>
<feature type="compositionally biased region" description="Low complexity" evidence="6">
    <location>
        <begin position="112"/>
        <end position="129"/>
    </location>
</feature>
<evidence type="ECO:0000256" key="6">
    <source>
        <dbReference type="SAM" id="MobiDB-lite"/>
    </source>
</evidence>
<proteinExistence type="predicted"/>
<evidence type="ECO:0000256" key="4">
    <source>
        <dbReference type="ARBA" id="ARBA00022927"/>
    </source>
</evidence>
<evidence type="ECO:0000313" key="8">
    <source>
        <dbReference type="EnsemblMetazoa" id="AMAM021555-PA"/>
    </source>
</evidence>
<keyword evidence="3" id="KW-0813">Transport</keyword>
<dbReference type="PROSITE" id="PS50180">
    <property type="entry name" value="GAE"/>
    <property type="match status" value="1"/>
</dbReference>
<organism evidence="8 9">
    <name type="scientific">Anopheles maculatus</name>
    <dbReference type="NCBI Taxonomy" id="74869"/>
    <lineage>
        <taxon>Eukaryota</taxon>
        <taxon>Metazoa</taxon>
        <taxon>Ecdysozoa</taxon>
        <taxon>Arthropoda</taxon>
        <taxon>Hexapoda</taxon>
        <taxon>Insecta</taxon>
        <taxon>Pterygota</taxon>
        <taxon>Neoptera</taxon>
        <taxon>Endopterygota</taxon>
        <taxon>Diptera</taxon>
        <taxon>Nematocera</taxon>
        <taxon>Culicoidea</taxon>
        <taxon>Culicidae</taxon>
        <taxon>Anophelinae</taxon>
        <taxon>Anopheles</taxon>
        <taxon>Anopheles maculatus group</taxon>
    </lineage>
</organism>
<dbReference type="GO" id="GO:0005802">
    <property type="term" value="C:trans-Golgi network"/>
    <property type="evidence" value="ECO:0007669"/>
    <property type="project" value="InterPro"/>
</dbReference>
<dbReference type="AlphaFoldDB" id="A0A182T855"/>
<protein>
    <recommendedName>
        <fullName evidence="7">GAE domain-containing protein</fullName>
    </recommendedName>
</protein>
<feature type="domain" description="GAE" evidence="7">
    <location>
        <begin position="151"/>
        <end position="273"/>
    </location>
</feature>
<dbReference type="GO" id="GO:0034394">
    <property type="term" value="P:protein localization to cell surface"/>
    <property type="evidence" value="ECO:0007669"/>
    <property type="project" value="TreeGrafter"/>
</dbReference>
<dbReference type="Gene3D" id="2.60.40.1230">
    <property type="match status" value="1"/>
</dbReference>
<dbReference type="GO" id="GO:0031267">
    <property type="term" value="F:small GTPase binding"/>
    <property type="evidence" value="ECO:0007669"/>
    <property type="project" value="InterPro"/>
</dbReference>
<dbReference type="PANTHER" id="PTHR45905:SF1">
    <property type="entry name" value="GOLGI-LOCALIZED, GAMMA-ADAPTIN EAR CONTAINING, ARF BINDING PROTEIN"/>
    <property type="match status" value="1"/>
</dbReference>
<dbReference type="SMART" id="SM00809">
    <property type="entry name" value="Alpha_adaptinC2"/>
    <property type="match status" value="1"/>
</dbReference>
<dbReference type="VEuPathDB" id="VectorBase:AMAM021555"/>
<dbReference type="InterPro" id="IPR008153">
    <property type="entry name" value="GAE_dom"/>
</dbReference>
<comment type="subcellular location">
    <subcellularLocation>
        <location evidence="1">Endosome membrane</location>
        <topology evidence="1">Peripheral membrane protein</topology>
    </subcellularLocation>
    <subcellularLocation>
        <location evidence="2">Golgi apparatus</location>
    </subcellularLocation>
</comment>
<sequence length="277" mass="28581">MELNSILSSIKNSASISSSPIPAGSSSSLTKKPSPTRAPHNGSGSGTSSKSIPELDSIISGMKATLLSGSSVASEEEVVGESVSTPMPDPAGAGSEEDDPILAAQPVKASQPSLSNASEEASSAPAESVAKPELKALADIVIDLDSIQPSREPSRTVLDDKEGLQITLNFAADHPRPDVTVIVISTINQGRTSIPSFQFDASVRKPCKLRLLPPSATSLPGTKPFRPPADGITQVLLLANPTGEPVDVTCILTYLVGDDPDPIKESIVMQAVPSVGE</sequence>
<keyword evidence="5" id="KW-0333">Golgi apparatus</keyword>
<dbReference type="InterPro" id="IPR027422">
    <property type="entry name" value="GGA1-3"/>
</dbReference>
<reference evidence="8" key="2">
    <citation type="submission" date="2020-05" db="UniProtKB">
        <authorList>
            <consortium name="EnsemblMetazoa"/>
        </authorList>
    </citation>
    <scope>IDENTIFICATION</scope>
    <source>
        <strain evidence="8">maculatus3</strain>
    </source>
</reference>
<dbReference type="SUPFAM" id="SSF49348">
    <property type="entry name" value="Clathrin adaptor appendage domain"/>
    <property type="match status" value="1"/>
</dbReference>
<evidence type="ECO:0000256" key="2">
    <source>
        <dbReference type="ARBA" id="ARBA00004555"/>
    </source>
</evidence>
<dbReference type="GO" id="GO:0006886">
    <property type="term" value="P:intracellular protein transport"/>
    <property type="evidence" value="ECO:0007669"/>
    <property type="project" value="InterPro"/>
</dbReference>
<feature type="region of interest" description="Disordered" evidence="6">
    <location>
        <begin position="69"/>
        <end position="130"/>
    </location>
</feature>
<accession>A0A182T855</accession>
<evidence type="ECO:0000256" key="3">
    <source>
        <dbReference type="ARBA" id="ARBA00022448"/>
    </source>
</evidence>
<evidence type="ECO:0000256" key="5">
    <source>
        <dbReference type="ARBA" id="ARBA00023034"/>
    </source>
</evidence>
<dbReference type="EnsemblMetazoa" id="AMAM021555-RA">
    <property type="protein sequence ID" value="AMAM021555-PA"/>
    <property type="gene ID" value="AMAM021555"/>
</dbReference>
<reference evidence="9" key="1">
    <citation type="submission" date="2013-09" db="EMBL/GenBank/DDBJ databases">
        <title>The Genome Sequence of Anopheles maculatus species B.</title>
        <authorList>
            <consortium name="The Broad Institute Genomics Platform"/>
            <person name="Neafsey D.E."/>
            <person name="Besansky N."/>
            <person name="Howell P."/>
            <person name="Walton C."/>
            <person name="Young S.K."/>
            <person name="Zeng Q."/>
            <person name="Gargeya S."/>
            <person name="Fitzgerald M."/>
            <person name="Haas B."/>
            <person name="Abouelleil A."/>
            <person name="Allen A.W."/>
            <person name="Alvarado L."/>
            <person name="Arachchi H.M."/>
            <person name="Berlin A.M."/>
            <person name="Chapman S.B."/>
            <person name="Gainer-Dewar J."/>
            <person name="Goldberg J."/>
            <person name="Griggs A."/>
            <person name="Gujja S."/>
            <person name="Hansen M."/>
            <person name="Howarth C."/>
            <person name="Imamovic A."/>
            <person name="Ireland A."/>
            <person name="Larimer J."/>
            <person name="McCowan C."/>
            <person name="Murphy C."/>
            <person name="Pearson M."/>
            <person name="Poon T.W."/>
            <person name="Priest M."/>
            <person name="Roberts A."/>
            <person name="Saif S."/>
            <person name="Shea T."/>
            <person name="Sisk P."/>
            <person name="Sykes S."/>
            <person name="Wortman J."/>
            <person name="Nusbaum C."/>
            <person name="Birren B."/>
        </authorList>
    </citation>
    <scope>NUCLEOTIDE SEQUENCE [LARGE SCALE GENOMIC DNA]</scope>
    <source>
        <strain evidence="9">maculatus3</strain>
    </source>
</reference>
<evidence type="ECO:0000256" key="1">
    <source>
        <dbReference type="ARBA" id="ARBA00004481"/>
    </source>
</evidence>
<feature type="region of interest" description="Disordered" evidence="6">
    <location>
        <begin position="1"/>
        <end position="55"/>
    </location>
</feature>
<feature type="compositionally biased region" description="Low complexity" evidence="6">
    <location>
        <begin position="1"/>
        <end position="35"/>
    </location>
</feature>
<dbReference type="InterPro" id="IPR008152">
    <property type="entry name" value="Clathrin_a/b/g-adaptin_app_Ig"/>
</dbReference>
<dbReference type="InterPro" id="IPR013041">
    <property type="entry name" value="Clathrin_app_Ig-like_sf"/>
</dbReference>
<evidence type="ECO:0000259" key="7">
    <source>
        <dbReference type="PROSITE" id="PS50180"/>
    </source>
</evidence>
<dbReference type="Pfam" id="PF02883">
    <property type="entry name" value="Alpha_adaptinC2"/>
    <property type="match status" value="1"/>
</dbReference>